<comment type="similarity">
    <text evidence="1 6">Belongs to the peptidase S8 family.</text>
</comment>
<evidence type="ECO:0000256" key="5">
    <source>
        <dbReference type="PIRSR" id="PIRSR615500-1"/>
    </source>
</evidence>
<evidence type="ECO:0000313" key="10">
    <source>
        <dbReference type="Proteomes" id="UP000075799"/>
    </source>
</evidence>
<feature type="active site" description="Charge relay system" evidence="5 6">
    <location>
        <position position="517"/>
    </location>
</feature>
<feature type="domain" description="Peptidase S8/S53" evidence="8">
    <location>
        <begin position="246"/>
        <end position="565"/>
    </location>
</feature>
<organism evidence="9 10">
    <name type="scientific">Bdellovibrio bacteriovorus</name>
    <dbReference type="NCBI Taxonomy" id="959"/>
    <lineage>
        <taxon>Bacteria</taxon>
        <taxon>Pseudomonadati</taxon>
        <taxon>Bdellovibrionota</taxon>
        <taxon>Bdellovibrionia</taxon>
        <taxon>Bdellovibrionales</taxon>
        <taxon>Pseudobdellovibrionaceae</taxon>
        <taxon>Bdellovibrio</taxon>
    </lineage>
</organism>
<comment type="caution">
    <text evidence="9">The sequence shown here is derived from an EMBL/GenBank/DDBJ whole genome shotgun (WGS) entry which is preliminary data.</text>
</comment>
<dbReference type="SUPFAM" id="SSF49785">
    <property type="entry name" value="Galactose-binding domain-like"/>
    <property type="match status" value="1"/>
</dbReference>
<protein>
    <submittedName>
        <fullName evidence="9">Serine protease</fullName>
    </submittedName>
</protein>
<evidence type="ECO:0000256" key="1">
    <source>
        <dbReference type="ARBA" id="ARBA00011073"/>
    </source>
</evidence>
<dbReference type="PROSITE" id="PS00138">
    <property type="entry name" value="SUBTILASE_SER"/>
    <property type="match status" value="1"/>
</dbReference>
<sequence>MIRLVKSITTTTAIAALTASAASAGTVLKMNSGAVDTTKISNNYAASWMMETQPTEYIVQFKKAITEADKATLKAQFEVFGYLPDDALVVRSTYAKLLSFKNSHPEVQAVVKYSASYKVSSSFDVASVFNKDTVQSVLVKTFKASDADLVASKMAALNPKVELQVVDGNSVMALVPRGLVSQVAALTGVEHVQPTPEIESFHFVMDQDLAADVHATAAGDYSDLTGDEPGTRVMKFQAAWAQGFTGRNQIVSMADTGLDSGNVNAIHGDFAGNVISGYPFGLWSKTWDDPMGHGTHVAGSVMGNGKASGGLLKGGAYEAKMVAEGMWSPMLKNLSVPSKLGDLFAKAQTDGASIHTNSWGGARTFGAYDNFAVQVDTWLYDNPDMLVLFAAGNSGADKNKDGRIDANSMASPGTAKNVLTVGASENVVTTGGIQVPISKLRAAKDEWPSEPIYSDYISNNENGIAMFSSRGPTSDGRVKPDIVAPGTNILSVKSQQKDASELWGAYNKDYVWSGGTSMATPLTAGAAAVARQALVEKLNIQKPSAALMKATMIHTAVDMYPGQFGEIGASRGQEILTRRPNSDEGYGRVDVQNIVNLGSKTQFIDNRQGVAQGQEVSYEFTLAREGKLYANLVWTDAPGSANAAQALVNDLDLVLTLPNGQTLSMNDHVNNLEMIEKSGLPAGSYKLTVKGFKVPQGKNGSQAYALVYTATEL</sequence>
<dbReference type="PRINTS" id="PR00723">
    <property type="entry name" value="SUBTILISIN"/>
</dbReference>
<dbReference type="InterPro" id="IPR000209">
    <property type="entry name" value="Peptidase_S8/S53_dom"/>
</dbReference>
<dbReference type="InterPro" id="IPR051048">
    <property type="entry name" value="Peptidase_S8/S53_subtilisin"/>
</dbReference>
<dbReference type="Gene3D" id="3.40.50.200">
    <property type="entry name" value="Peptidase S8/S53 domain"/>
    <property type="match status" value="1"/>
</dbReference>
<evidence type="ECO:0000256" key="7">
    <source>
        <dbReference type="SAM" id="SignalP"/>
    </source>
</evidence>
<proteinExistence type="inferred from homology"/>
<dbReference type="Proteomes" id="UP000075799">
    <property type="component" value="Unassembled WGS sequence"/>
</dbReference>
<name>A0A162G1P1_BDEBC</name>
<feature type="active site" description="Charge relay system" evidence="5 6">
    <location>
        <position position="255"/>
    </location>
</feature>
<dbReference type="OrthoDB" id="5287626at2"/>
<keyword evidence="2 6" id="KW-0645">Protease</keyword>
<evidence type="ECO:0000256" key="4">
    <source>
        <dbReference type="ARBA" id="ARBA00022825"/>
    </source>
</evidence>
<dbReference type="GO" id="GO:0004252">
    <property type="term" value="F:serine-type endopeptidase activity"/>
    <property type="evidence" value="ECO:0007669"/>
    <property type="project" value="UniProtKB-UniRule"/>
</dbReference>
<evidence type="ECO:0000256" key="3">
    <source>
        <dbReference type="ARBA" id="ARBA00022801"/>
    </source>
</evidence>
<gene>
    <name evidence="9" type="ORF">AZI87_14160</name>
</gene>
<dbReference type="PROSITE" id="PS51892">
    <property type="entry name" value="SUBTILASE"/>
    <property type="match status" value="1"/>
</dbReference>
<keyword evidence="4 6" id="KW-0720">Serine protease</keyword>
<reference evidence="9 10" key="1">
    <citation type="submission" date="2016-03" db="EMBL/GenBank/DDBJ databases">
        <authorList>
            <person name="Ploux O."/>
        </authorList>
    </citation>
    <scope>NUCLEOTIDE SEQUENCE [LARGE SCALE GENOMIC DNA]</scope>
    <source>
        <strain evidence="9 10">EC13</strain>
    </source>
</reference>
<dbReference type="GO" id="GO:0006508">
    <property type="term" value="P:proteolysis"/>
    <property type="evidence" value="ECO:0007669"/>
    <property type="project" value="UniProtKB-KW"/>
</dbReference>
<keyword evidence="3 6" id="KW-0378">Hydrolase</keyword>
<evidence type="ECO:0000256" key="6">
    <source>
        <dbReference type="PROSITE-ProRule" id="PRU01240"/>
    </source>
</evidence>
<evidence type="ECO:0000259" key="8">
    <source>
        <dbReference type="Pfam" id="PF00082"/>
    </source>
</evidence>
<dbReference type="EMBL" id="LUKD01000007">
    <property type="protein sequence ID" value="KYG63549.1"/>
    <property type="molecule type" value="Genomic_DNA"/>
</dbReference>
<evidence type="ECO:0000256" key="2">
    <source>
        <dbReference type="ARBA" id="ARBA00022670"/>
    </source>
</evidence>
<dbReference type="InterPro" id="IPR008979">
    <property type="entry name" value="Galactose-bd-like_sf"/>
</dbReference>
<dbReference type="InterPro" id="IPR036852">
    <property type="entry name" value="Peptidase_S8/S53_dom_sf"/>
</dbReference>
<evidence type="ECO:0000313" key="9">
    <source>
        <dbReference type="EMBL" id="KYG63549.1"/>
    </source>
</evidence>
<dbReference type="InterPro" id="IPR023828">
    <property type="entry name" value="Peptidase_S8_Ser-AS"/>
</dbReference>
<dbReference type="SUPFAM" id="SSF52743">
    <property type="entry name" value="Subtilisin-like"/>
    <property type="match status" value="1"/>
</dbReference>
<dbReference type="CDD" id="cd04842">
    <property type="entry name" value="Peptidases_S8_Kp43_protease"/>
    <property type="match status" value="1"/>
</dbReference>
<dbReference type="Pfam" id="PF00082">
    <property type="entry name" value="Peptidase_S8"/>
    <property type="match status" value="1"/>
</dbReference>
<keyword evidence="7" id="KW-0732">Signal</keyword>
<dbReference type="RefSeq" id="WP_063208491.1">
    <property type="nucleotide sequence ID" value="NZ_LUKD01000007.1"/>
</dbReference>
<dbReference type="PANTHER" id="PTHR43399:SF4">
    <property type="entry name" value="CELL WALL-ASSOCIATED PROTEASE"/>
    <property type="match status" value="1"/>
</dbReference>
<dbReference type="AlphaFoldDB" id="A0A162G1P1"/>
<feature type="active site" description="Charge relay system" evidence="5 6">
    <location>
        <position position="293"/>
    </location>
</feature>
<dbReference type="Gene3D" id="2.60.120.380">
    <property type="match status" value="1"/>
</dbReference>
<dbReference type="PANTHER" id="PTHR43399">
    <property type="entry name" value="SUBTILISIN-RELATED"/>
    <property type="match status" value="1"/>
</dbReference>
<accession>A0A162G1P1</accession>
<dbReference type="InterPro" id="IPR015500">
    <property type="entry name" value="Peptidase_S8_subtilisin-rel"/>
</dbReference>
<feature type="chain" id="PRO_5007834161" evidence="7">
    <location>
        <begin position="25"/>
        <end position="713"/>
    </location>
</feature>
<dbReference type="InterPro" id="IPR034058">
    <property type="entry name" value="TagA/B/C/D_pept_dom"/>
</dbReference>
<feature type="signal peptide" evidence="7">
    <location>
        <begin position="1"/>
        <end position="24"/>
    </location>
</feature>